<evidence type="ECO:0000256" key="1">
    <source>
        <dbReference type="SAM" id="MobiDB-lite"/>
    </source>
</evidence>
<proteinExistence type="predicted"/>
<name>A0AAW0NHR6_9GOBI</name>
<feature type="region of interest" description="Disordered" evidence="1">
    <location>
        <begin position="101"/>
        <end position="121"/>
    </location>
</feature>
<comment type="caution">
    <text evidence="2">The sequence shown here is derived from an EMBL/GenBank/DDBJ whole genome shotgun (WGS) entry which is preliminary data.</text>
</comment>
<feature type="compositionally biased region" description="Polar residues" evidence="1">
    <location>
        <begin position="102"/>
        <end position="111"/>
    </location>
</feature>
<keyword evidence="3" id="KW-1185">Reference proteome</keyword>
<evidence type="ECO:0000313" key="2">
    <source>
        <dbReference type="EMBL" id="KAK7896083.1"/>
    </source>
</evidence>
<protein>
    <submittedName>
        <fullName evidence="2">Uncharacterized protein</fullName>
    </submittedName>
</protein>
<gene>
    <name evidence="2" type="ORF">WMY93_021408</name>
</gene>
<accession>A0AAW0NHR6</accession>
<organism evidence="2 3">
    <name type="scientific">Mugilogobius chulae</name>
    <name type="common">yellowstripe goby</name>
    <dbReference type="NCBI Taxonomy" id="88201"/>
    <lineage>
        <taxon>Eukaryota</taxon>
        <taxon>Metazoa</taxon>
        <taxon>Chordata</taxon>
        <taxon>Craniata</taxon>
        <taxon>Vertebrata</taxon>
        <taxon>Euteleostomi</taxon>
        <taxon>Actinopterygii</taxon>
        <taxon>Neopterygii</taxon>
        <taxon>Teleostei</taxon>
        <taxon>Neoteleostei</taxon>
        <taxon>Acanthomorphata</taxon>
        <taxon>Gobiaria</taxon>
        <taxon>Gobiiformes</taxon>
        <taxon>Gobioidei</taxon>
        <taxon>Gobiidae</taxon>
        <taxon>Gobionellinae</taxon>
        <taxon>Mugilogobius</taxon>
    </lineage>
</organism>
<dbReference type="AlphaFoldDB" id="A0AAW0NHR6"/>
<evidence type="ECO:0000313" key="3">
    <source>
        <dbReference type="Proteomes" id="UP001460270"/>
    </source>
</evidence>
<reference evidence="3" key="1">
    <citation type="submission" date="2024-04" db="EMBL/GenBank/DDBJ databases">
        <title>Salinicola lusitanus LLJ914,a marine bacterium isolated from the Okinawa Trough.</title>
        <authorList>
            <person name="Li J."/>
        </authorList>
    </citation>
    <scope>NUCLEOTIDE SEQUENCE [LARGE SCALE GENOMIC DNA]</scope>
</reference>
<dbReference type="EMBL" id="JBBPFD010000015">
    <property type="protein sequence ID" value="KAK7896083.1"/>
    <property type="molecule type" value="Genomic_DNA"/>
</dbReference>
<sequence length="121" mass="13908">MRAGRWASVVEDSNMMPNYFEPGFAVSVAFYAGLPVERRIWTDNPNPDILTWPTQADLSVPVPDLPREVVGGKSEAERHFLFRRKQEKAGRVRFWSLHPRNNKNLTLTGNGPASKRPDRFW</sequence>
<dbReference type="Proteomes" id="UP001460270">
    <property type="component" value="Unassembled WGS sequence"/>
</dbReference>